<feature type="signal peptide" evidence="1">
    <location>
        <begin position="1"/>
        <end position="23"/>
    </location>
</feature>
<evidence type="ECO:0000313" key="3">
    <source>
        <dbReference type="Proteomes" id="UP001201163"/>
    </source>
</evidence>
<evidence type="ECO:0000313" key="2">
    <source>
        <dbReference type="EMBL" id="KAH8999491.1"/>
    </source>
</evidence>
<evidence type="ECO:0000256" key="1">
    <source>
        <dbReference type="SAM" id="SignalP"/>
    </source>
</evidence>
<gene>
    <name evidence="2" type="ORF">EDB92DRAFT_969442</name>
</gene>
<organism evidence="2 3">
    <name type="scientific">Lactarius akahatsu</name>
    <dbReference type="NCBI Taxonomy" id="416441"/>
    <lineage>
        <taxon>Eukaryota</taxon>
        <taxon>Fungi</taxon>
        <taxon>Dikarya</taxon>
        <taxon>Basidiomycota</taxon>
        <taxon>Agaricomycotina</taxon>
        <taxon>Agaricomycetes</taxon>
        <taxon>Russulales</taxon>
        <taxon>Russulaceae</taxon>
        <taxon>Lactarius</taxon>
    </lineage>
</organism>
<reference evidence="2" key="1">
    <citation type="submission" date="2022-01" db="EMBL/GenBank/DDBJ databases">
        <title>Comparative genomics reveals a dynamic genome evolution in the ectomycorrhizal milk-cap (Lactarius) mushrooms.</title>
        <authorList>
            <consortium name="DOE Joint Genome Institute"/>
            <person name="Lebreton A."/>
            <person name="Tang N."/>
            <person name="Kuo A."/>
            <person name="LaButti K."/>
            <person name="Drula E."/>
            <person name="Barry K."/>
            <person name="Clum A."/>
            <person name="Lipzen A."/>
            <person name="Mousain D."/>
            <person name="Ng V."/>
            <person name="Wang R."/>
            <person name="Wang X."/>
            <person name="Dai Y."/>
            <person name="Henrissat B."/>
            <person name="Grigoriev I.V."/>
            <person name="Guerin-Laguette A."/>
            <person name="Yu F."/>
            <person name="Martin F.M."/>
        </authorList>
    </citation>
    <scope>NUCLEOTIDE SEQUENCE</scope>
    <source>
        <strain evidence="2">QP</strain>
    </source>
</reference>
<dbReference type="EMBL" id="JAKELL010000004">
    <property type="protein sequence ID" value="KAH8999491.1"/>
    <property type="molecule type" value="Genomic_DNA"/>
</dbReference>
<keyword evidence="3" id="KW-1185">Reference proteome</keyword>
<name>A0AAD4QEU7_9AGAM</name>
<keyword evidence="1" id="KW-0732">Signal</keyword>
<dbReference type="Proteomes" id="UP001201163">
    <property type="component" value="Unassembled WGS sequence"/>
</dbReference>
<feature type="chain" id="PRO_5042129848" evidence="1">
    <location>
        <begin position="24"/>
        <end position="142"/>
    </location>
</feature>
<dbReference type="AlphaFoldDB" id="A0AAD4QEU7"/>
<proteinExistence type="predicted"/>
<sequence>MCSYIVLLFTGLVAILLFPTPLAIVTEALPSRGFPYSVLSDFSTSPRSVGPGRNPATTRNYSIIELGRENDTARLALSQVPYRLPTNRFRKSREHSCREAAFSDPLRAPRASTYISPSIGEDVLHSSPPSFPPSLIVNDDAD</sequence>
<accession>A0AAD4QEU7</accession>
<protein>
    <submittedName>
        <fullName evidence="2">Uncharacterized protein</fullName>
    </submittedName>
</protein>
<comment type="caution">
    <text evidence="2">The sequence shown here is derived from an EMBL/GenBank/DDBJ whole genome shotgun (WGS) entry which is preliminary data.</text>
</comment>